<sequence length="51" mass="5895">MGLALQYSLKLRRLPEALKHAEDLARLRPEDREISDLIGHFKQAISGKYVF</sequence>
<dbReference type="AlphaFoldDB" id="A0A7W6UM71"/>
<evidence type="ECO:0000313" key="2">
    <source>
        <dbReference type="Proteomes" id="UP000533724"/>
    </source>
</evidence>
<evidence type="ECO:0000313" key="1">
    <source>
        <dbReference type="EMBL" id="MBB4440670.1"/>
    </source>
</evidence>
<name>A0A7W6UM71_9HYPH</name>
<protein>
    <submittedName>
        <fullName evidence="1">Uncharacterized protein</fullName>
    </submittedName>
</protein>
<proteinExistence type="predicted"/>
<accession>A0A7W6UM71</accession>
<reference evidence="1 2" key="1">
    <citation type="submission" date="2020-08" db="EMBL/GenBank/DDBJ databases">
        <title>Genomic Encyclopedia of Type Strains, Phase IV (KMG-V): Genome sequencing to study the core and pangenomes of soil and plant-associated prokaryotes.</title>
        <authorList>
            <person name="Whitman W."/>
        </authorList>
    </citation>
    <scope>NUCLEOTIDE SEQUENCE [LARGE SCALE GENOMIC DNA]</scope>
    <source>
        <strain evidence="1 2">SEMIA 414</strain>
    </source>
</reference>
<dbReference type="EMBL" id="JACIHI010000009">
    <property type="protein sequence ID" value="MBB4440670.1"/>
    <property type="molecule type" value="Genomic_DNA"/>
</dbReference>
<comment type="caution">
    <text evidence="1">The sequence shown here is derived from an EMBL/GenBank/DDBJ whole genome shotgun (WGS) entry which is preliminary data.</text>
</comment>
<dbReference type="Proteomes" id="UP000533724">
    <property type="component" value="Unassembled WGS sequence"/>
</dbReference>
<organism evidence="1 2">
    <name type="scientific">Rhizobium esperanzae</name>
    <dbReference type="NCBI Taxonomy" id="1967781"/>
    <lineage>
        <taxon>Bacteria</taxon>
        <taxon>Pseudomonadati</taxon>
        <taxon>Pseudomonadota</taxon>
        <taxon>Alphaproteobacteria</taxon>
        <taxon>Hyphomicrobiales</taxon>
        <taxon>Rhizobiaceae</taxon>
        <taxon>Rhizobium/Agrobacterium group</taxon>
        <taxon>Rhizobium</taxon>
    </lineage>
</organism>
<gene>
    <name evidence="1" type="ORF">GGE15_003947</name>
</gene>